<protein>
    <submittedName>
        <fullName evidence="2">Uncharacterized protein</fullName>
    </submittedName>
</protein>
<evidence type="ECO:0000313" key="2">
    <source>
        <dbReference type="EMBL" id="KAJ8951826.1"/>
    </source>
</evidence>
<dbReference type="Gene3D" id="1.10.150.240">
    <property type="entry name" value="Putative phosphatase, domain 2"/>
    <property type="match status" value="1"/>
</dbReference>
<accession>A0AAV8YJD0</accession>
<dbReference type="Gene3D" id="3.40.50.1000">
    <property type="entry name" value="HAD superfamily/HAD-like"/>
    <property type="match status" value="1"/>
</dbReference>
<comment type="caution">
    <text evidence="2">The sequence shown here is derived from an EMBL/GenBank/DDBJ whole genome shotgun (WGS) entry which is preliminary data.</text>
</comment>
<dbReference type="InterPro" id="IPR023198">
    <property type="entry name" value="PGP-like_dom2"/>
</dbReference>
<dbReference type="AlphaFoldDB" id="A0AAV8YJD0"/>
<dbReference type="FunFam" id="3.40.50.1000:FF:000055">
    <property type="entry name" value="Haloacid dehalogenase-like hydrolase family protein"/>
    <property type="match status" value="1"/>
</dbReference>
<evidence type="ECO:0000313" key="3">
    <source>
        <dbReference type="Proteomes" id="UP001162162"/>
    </source>
</evidence>
<dbReference type="SFLD" id="SFLDS00003">
    <property type="entry name" value="Haloacid_Dehalogenase"/>
    <property type="match status" value="1"/>
</dbReference>
<dbReference type="EMBL" id="JAPWTK010000078">
    <property type="protein sequence ID" value="KAJ8951826.1"/>
    <property type="molecule type" value="Genomic_DNA"/>
</dbReference>
<feature type="region of interest" description="Disordered" evidence="1">
    <location>
        <begin position="238"/>
        <end position="265"/>
    </location>
</feature>
<dbReference type="InterPro" id="IPR036412">
    <property type="entry name" value="HAD-like_sf"/>
</dbReference>
<dbReference type="Proteomes" id="UP001162162">
    <property type="component" value="Unassembled WGS sequence"/>
</dbReference>
<dbReference type="InterPro" id="IPR023214">
    <property type="entry name" value="HAD_sf"/>
</dbReference>
<dbReference type="NCBIfam" id="TIGR01509">
    <property type="entry name" value="HAD-SF-IA-v3"/>
    <property type="match status" value="1"/>
</dbReference>
<keyword evidence="3" id="KW-1185">Reference proteome</keyword>
<reference evidence="2" key="1">
    <citation type="journal article" date="2023" name="Insect Mol. Biol.">
        <title>Genome sequencing provides insights into the evolution of gene families encoding plant cell wall-degrading enzymes in longhorned beetles.</title>
        <authorList>
            <person name="Shin N.R."/>
            <person name="Okamura Y."/>
            <person name="Kirsch R."/>
            <person name="Pauchet Y."/>
        </authorList>
    </citation>
    <scope>NUCLEOTIDE SEQUENCE</scope>
    <source>
        <strain evidence="2">AMC_N1</strain>
    </source>
</reference>
<dbReference type="InterPro" id="IPR006439">
    <property type="entry name" value="HAD-SF_hydro_IA"/>
</dbReference>
<organism evidence="2 3">
    <name type="scientific">Aromia moschata</name>
    <dbReference type="NCBI Taxonomy" id="1265417"/>
    <lineage>
        <taxon>Eukaryota</taxon>
        <taxon>Metazoa</taxon>
        <taxon>Ecdysozoa</taxon>
        <taxon>Arthropoda</taxon>
        <taxon>Hexapoda</taxon>
        <taxon>Insecta</taxon>
        <taxon>Pterygota</taxon>
        <taxon>Neoptera</taxon>
        <taxon>Endopterygota</taxon>
        <taxon>Coleoptera</taxon>
        <taxon>Polyphaga</taxon>
        <taxon>Cucujiformia</taxon>
        <taxon>Chrysomeloidea</taxon>
        <taxon>Cerambycidae</taxon>
        <taxon>Cerambycinae</taxon>
        <taxon>Callichromatini</taxon>
        <taxon>Aromia</taxon>
    </lineage>
</organism>
<dbReference type="PANTHER" id="PTHR18901:SF38">
    <property type="entry name" value="PSEUDOURIDINE-5'-PHOSPHATASE"/>
    <property type="match status" value="1"/>
</dbReference>
<gene>
    <name evidence="2" type="ORF">NQ318_019800</name>
</gene>
<evidence type="ECO:0000256" key="1">
    <source>
        <dbReference type="SAM" id="MobiDB-lite"/>
    </source>
</evidence>
<dbReference type="GO" id="GO:0016791">
    <property type="term" value="F:phosphatase activity"/>
    <property type="evidence" value="ECO:0007669"/>
    <property type="project" value="TreeGrafter"/>
</dbReference>
<dbReference type="SUPFAM" id="SSF56784">
    <property type="entry name" value="HAD-like"/>
    <property type="match status" value="1"/>
</dbReference>
<sequence>MEAHCCVPPSRAKYKPVTHVIFDLDGTILDTERINDEAIAEVAENYGRVFTSDLRRKVDGTPAAEKARVVIEALDLPLSQQEFIDLVREIYDPKIPNCPFMPGAERLITHLHDHNVPIAIATSSAEDSFALKARDRGHVFDLFDHVVCGGSDPAVERPKPAPDIYLVCASRFAESPRPADCLVIEDAPNGVAGALAAGMQVVMVPNDDVPYDVWSTATLRLDTLDYMMPELFGLPALSEKPASTQDPSTVSTVFSELAEQDPPPE</sequence>
<dbReference type="PANTHER" id="PTHR18901">
    <property type="entry name" value="2-DEOXYGLUCOSE-6-PHOSPHATE PHOSPHATASE 2"/>
    <property type="match status" value="1"/>
</dbReference>
<proteinExistence type="predicted"/>
<dbReference type="Pfam" id="PF00702">
    <property type="entry name" value="Hydrolase"/>
    <property type="match status" value="1"/>
</dbReference>
<name>A0AAV8YJD0_9CUCU</name>
<dbReference type="SFLD" id="SFLDG01129">
    <property type="entry name" value="C1.5:_HAD__Beta-PGM__Phosphata"/>
    <property type="match status" value="1"/>
</dbReference>
<feature type="compositionally biased region" description="Polar residues" evidence="1">
    <location>
        <begin position="241"/>
        <end position="254"/>
    </location>
</feature>